<dbReference type="EMBL" id="JAFNEN010000251">
    <property type="protein sequence ID" value="KAG8188007.1"/>
    <property type="molecule type" value="Genomic_DNA"/>
</dbReference>
<gene>
    <name evidence="2" type="ORF">JTE90_009884</name>
</gene>
<feature type="transmembrane region" description="Helical" evidence="1">
    <location>
        <begin position="162"/>
        <end position="185"/>
    </location>
</feature>
<feature type="transmembrane region" description="Helical" evidence="1">
    <location>
        <begin position="127"/>
        <end position="150"/>
    </location>
</feature>
<evidence type="ECO:0008006" key="4">
    <source>
        <dbReference type="Google" id="ProtNLM"/>
    </source>
</evidence>
<keyword evidence="1" id="KW-0812">Transmembrane</keyword>
<reference evidence="2 3" key="1">
    <citation type="journal article" date="2022" name="Nat. Ecol. Evol.">
        <title>A masculinizing supergene underlies an exaggerated male reproductive morph in a spider.</title>
        <authorList>
            <person name="Hendrickx F."/>
            <person name="De Corte Z."/>
            <person name="Sonet G."/>
            <person name="Van Belleghem S.M."/>
            <person name="Kostlbacher S."/>
            <person name="Vangestel C."/>
        </authorList>
    </citation>
    <scope>NUCLEOTIDE SEQUENCE [LARGE SCALE GENOMIC DNA]</scope>
    <source>
        <strain evidence="2">W744_W776</strain>
    </source>
</reference>
<feature type="transmembrane region" description="Helical" evidence="1">
    <location>
        <begin position="85"/>
        <end position="107"/>
    </location>
</feature>
<keyword evidence="3" id="KW-1185">Reference proteome</keyword>
<sequence length="198" mass="21792">MEEATEAIEIENHEMQSFAGVEPRFNLSFQHGHGSSFLSNISASSCVISYTRFAKTLVYVFLFVTCIPITVGGGFTIIFLTDENYHSGVIAFFTGCLSLGTASLFVLHLLKKLDKYHDHKTLEGLKVLGMIASIFFGILLGVYTILAFFYKQAFSLRGLNYFSSAVFSGVALATSIELFIVAQWYQDALQASAAMNTS</sequence>
<keyword evidence="1" id="KW-1133">Transmembrane helix</keyword>
<dbReference type="Proteomes" id="UP000827092">
    <property type="component" value="Unassembled WGS sequence"/>
</dbReference>
<proteinExistence type="predicted"/>
<evidence type="ECO:0000313" key="3">
    <source>
        <dbReference type="Proteomes" id="UP000827092"/>
    </source>
</evidence>
<evidence type="ECO:0000313" key="2">
    <source>
        <dbReference type="EMBL" id="KAG8188007.1"/>
    </source>
</evidence>
<evidence type="ECO:0000256" key="1">
    <source>
        <dbReference type="SAM" id="Phobius"/>
    </source>
</evidence>
<dbReference type="AlphaFoldDB" id="A0AAV6UUK3"/>
<comment type="caution">
    <text evidence="2">The sequence shown here is derived from an EMBL/GenBank/DDBJ whole genome shotgun (WGS) entry which is preliminary data.</text>
</comment>
<protein>
    <recommendedName>
        <fullName evidence="4">Transmembrane protein</fullName>
    </recommendedName>
</protein>
<organism evidence="2 3">
    <name type="scientific">Oedothorax gibbosus</name>
    <dbReference type="NCBI Taxonomy" id="931172"/>
    <lineage>
        <taxon>Eukaryota</taxon>
        <taxon>Metazoa</taxon>
        <taxon>Ecdysozoa</taxon>
        <taxon>Arthropoda</taxon>
        <taxon>Chelicerata</taxon>
        <taxon>Arachnida</taxon>
        <taxon>Araneae</taxon>
        <taxon>Araneomorphae</taxon>
        <taxon>Entelegynae</taxon>
        <taxon>Araneoidea</taxon>
        <taxon>Linyphiidae</taxon>
        <taxon>Erigoninae</taxon>
        <taxon>Oedothorax</taxon>
    </lineage>
</organism>
<feature type="transmembrane region" description="Helical" evidence="1">
    <location>
        <begin position="57"/>
        <end position="79"/>
    </location>
</feature>
<accession>A0AAV6UUK3</accession>
<keyword evidence="1" id="KW-0472">Membrane</keyword>
<name>A0AAV6UUK3_9ARAC</name>